<evidence type="ECO:0000313" key="4">
    <source>
        <dbReference type="Proteomes" id="UP001152484"/>
    </source>
</evidence>
<gene>
    <name evidence="3" type="ORF">CEURO_LOCUS6436</name>
</gene>
<protein>
    <recommendedName>
        <fullName evidence="2">TLDc domain-containing protein</fullName>
    </recommendedName>
</protein>
<evidence type="ECO:0000256" key="1">
    <source>
        <dbReference type="SAM" id="MobiDB-lite"/>
    </source>
</evidence>
<dbReference type="PANTHER" id="PTHR23354:SF104">
    <property type="entry name" value="TLD-DOMAIN CONTAINING NUCLEOLAR PROTEIN"/>
    <property type="match status" value="1"/>
</dbReference>
<name>A0A9P0YWD8_CUSEU</name>
<dbReference type="InterPro" id="IPR006571">
    <property type="entry name" value="TLDc_dom"/>
</dbReference>
<dbReference type="PROSITE" id="PS51886">
    <property type="entry name" value="TLDC"/>
    <property type="match status" value="1"/>
</dbReference>
<dbReference type="SMART" id="SM00584">
    <property type="entry name" value="TLDc"/>
    <property type="match status" value="1"/>
</dbReference>
<keyword evidence="4" id="KW-1185">Reference proteome</keyword>
<comment type="caution">
    <text evidence="3">The sequence shown here is derived from an EMBL/GenBank/DDBJ whole genome shotgun (WGS) entry which is preliminary data.</text>
</comment>
<dbReference type="OrthoDB" id="289228at2759"/>
<proteinExistence type="predicted"/>
<feature type="domain" description="TLDc" evidence="2">
    <location>
        <begin position="291"/>
        <end position="480"/>
    </location>
</feature>
<evidence type="ECO:0000259" key="2">
    <source>
        <dbReference type="PROSITE" id="PS51886"/>
    </source>
</evidence>
<dbReference type="Proteomes" id="UP001152484">
    <property type="component" value="Unassembled WGS sequence"/>
</dbReference>
<accession>A0A9P0YWD8</accession>
<sequence length="536" mass="60196">MGQSSSTDQPSPEQREAESLAASTGALPTLQKTFSILSDPQTNNIPVESLKKCFRFTIENSASEVTSVPEEFRVLLSHLSSCIVDLFFLSEKGGVSWVEFLKGYSRCCGRRIASSLFNNLFRVFSLMNSKAGLPEKLQFDPDDYECKANGYLLPLDISMLLWMCWIMWSDCKKLSSTESSGHSGLLPDVSHLVLSATESCIENCTTKLDIWESSTLQTNVQLPAAKITMWALKTLPNLAYCLSQFVQARLFYFAAHEDKLKQGLHFVIDISQRDDSISNLLTRGRAWAISLTLQSTMSEEISKACFSSSADEMNELILYRSSIHGKGLNRFWSKTEGYNGPLLILVAAYEPNKHDTRKWIIGILTNQGLESRDSFYGTSGSLYAISPAFHVYWSSGKEKNVVYSHLHPTARMYEAHPKPVGIAFGGSIGNERIFLDEDFAVVTLRHHAVDKTYQNGPLFPGQGFLPLEASIVDVEVWGLGGKKAKEIQSAYKKREEIFTQQRRKVDLKTFGSWEDSPEKQMMDMVTDPNAVRREDR</sequence>
<feature type="region of interest" description="Disordered" evidence="1">
    <location>
        <begin position="517"/>
        <end position="536"/>
    </location>
</feature>
<organism evidence="3 4">
    <name type="scientific">Cuscuta europaea</name>
    <name type="common">European dodder</name>
    <dbReference type="NCBI Taxonomy" id="41803"/>
    <lineage>
        <taxon>Eukaryota</taxon>
        <taxon>Viridiplantae</taxon>
        <taxon>Streptophyta</taxon>
        <taxon>Embryophyta</taxon>
        <taxon>Tracheophyta</taxon>
        <taxon>Spermatophyta</taxon>
        <taxon>Magnoliopsida</taxon>
        <taxon>eudicotyledons</taxon>
        <taxon>Gunneridae</taxon>
        <taxon>Pentapetalae</taxon>
        <taxon>asterids</taxon>
        <taxon>lamiids</taxon>
        <taxon>Solanales</taxon>
        <taxon>Convolvulaceae</taxon>
        <taxon>Cuscuteae</taxon>
        <taxon>Cuscuta</taxon>
        <taxon>Cuscuta subgen. Cuscuta</taxon>
    </lineage>
</organism>
<dbReference type="PANTHER" id="PTHR23354">
    <property type="entry name" value="NUCLEOLAR PROTEIN 7/ESTROGEN RECEPTOR COACTIVATOR-RELATED"/>
    <property type="match status" value="1"/>
</dbReference>
<dbReference type="Pfam" id="PF07534">
    <property type="entry name" value="TLD"/>
    <property type="match status" value="1"/>
</dbReference>
<evidence type="ECO:0000313" key="3">
    <source>
        <dbReference type="EMBL" id="CAH9077761.1"/>
    </source>
</evidence>
<dbReference type="EMBL" id="CAMAPE010000010">
    <property type="protein sequence ID" value="CAH9077761.1"/>
    <property type="molecule type" value="Genomic_DNA"/>
</dbReference>
<feature type="region of interest" description="Disordered" evidence="1">
    <location>
        <begin position="1"/>
        <end position="21"/>
    </location>
</feature>
<reference evidence="3" key="1">
    <citation type="submission" date="2022-07" db="EMBL/GenBank/DDBJ databases">
        <authorList>
            <person name="Macas J."/>
            <person name="Novak P."/>
            <person name="Neumann P."/>
        </authorList>
    </citation>
    <scope>NUCLEOTIDE SEQUENCE</scope>
</reference>
<dbReference type="AlphaFoldDB" id="A0A9P0YWD8"/>
<feature type="compositionally biased region" description="Polar residues" evidence="1">
    <location>
        <begin position="1"/>
        <end position="12"/>
    </location>
</feature>